<sequence>MSLGIKVAQQLDSKILLITGASSGIGEATAREFAAASYGKIKLILTARRENKLIEIAKSIKEEYPDIRIHTAKLDISDTEKIEPFIKGLPEEFSDIDILVNNAGKALGRNYTINTAPQHVDEMFKTNVLGMISMTQAVLPIFKKKNRGDIVNIGSIAARETYPGGSIYCATKASVRSFTSVLRKELINTKIRVIELDPGAVDTEFFLVRFGGDQEQARKVFDGIEPMSGQDIAEAIIFSVSRKPNTVIAEMLMFPTNQADTYHVYKSENQ</sequence>
<dbReference type="STRING" id="559304.G8YHY6"/>
<protein>
    <submittedName>
        <fullName evidence="6">Piso0_003383 protein</fullName>
    </submittedName>
</protein>
<dbReference type="PANTHER" id="PTHR42901">
    <property type="entry name" value="ALCOHOL DEHYDROGENASE"/>
    <property type="match status" value="1"/>
</dbReference>
<dbReference type="OrthoDB" id="6251714at2759"/>
<dbReference type="FunFam" id="3.40.50.720:FF:000047">
    <property type="entry name" value="NADP-dependent L-serine/L-allo-threonine dehydrogenase"/>
    <property type="match status" value="1"/>
</dbReference>
<reference evidence="7" key="2">
    <citation type="journal article" date="2012" name="G3 (Bethesda)">
        <title>Pichia sorbitophila, an interspecies yeast hybrid reveals early steps of genome resolution following polyploidization.</title>
        <authorList>
            <person name="Leh Louis V."/>
            <person name="Despons L."/>
            <person name="Friedrich A."/>
            <person name="Martin T."/>
            <person name="Durrens P."/>
            <person name="Casaregola S."/>
            <person name="Neuveglise C."/>
            <person name="Fairhead C."/>
            <person name="Marck C."/>
            <person name="Cruz J.A."/>
            <person name="Straub M.L."/>
            <person name="Kugler V."/>
            <person name="Sacerdot C."/>
            <person name="Uzunov Z."/>
            <person name="Thierry A."/>
            <person name="Weiss S."/>
            <person name="Bleykasten C."/>
            <person name="De Montigny J."/>
            <person name="Jacques N."/>
            <person name="Jung P."/>
            <person name="Lemaire M."/>
            <person name="Mallet S."/>
            <person name="Morel G."/>
            <person name="Richard G.F."/>
            <person name="Sarkar A."/>
            <person name="Savel G."/>
            <person name="Schacherer J."/>
            <person name="Seret M.L."/>
            <person name="Talla E."/>
            <person name="Samson G."/>
            <person name="Jubin C."/>
            <person name="Poulain J."/>
            <person name="Vacherie B."/>
            <person name="Barbe V."/>
            <person name="Pelletier E."/>
            <person name="Sherman D.J."/>
            <person name="Westhof E."/>
            <person name="Weissenbach J."/>
            <person name="Baret P.V."/>
            <person name="Wincker P."/>
            <person name="Gaillardin C."/>
            <person name="Dujon B."/>
            <person name="Souciet J.L."/>
        </authorList>
    </citation>
    <scope>NUCLEOTIDE SEQUENCE [LARGE SCALE GENOMIC DNA]</scope>
    <source>
        <strain evidence="7">ATCC MYA-4447 / BCRC 22081 / CBS 7064 / NBRC 10061 / NRRL Y-12695</strain>
    </source>
</reference>
<dbReference type="PRINTS" id="PR00080">
    <property type="entry name" value="SDRFAMILY"/>
</dbReference>
<dbReference type="InterPro" id="IPR020904">
    <property type="entry name" value="Sc_DH/Rdtase_CS"/>
</dbReference>
<evidence type="ECO:0000313" key="5">
    <source>
        <dbReference type="EMBL" id="CCE80273.1"/>
    </source>
</evidence>
<dbReference type="EMBL" id="FO082053">
    <property type="protein sequence ID" value="CCE80273.1"/>
    <property type="molecule type" value="Genomic_DNA"/>
</dbReference>
<dbReference type="Proteomes" id="UP000005222">
    <property type="component" value="Chromosome H"/>
</dbReference>
<dbReference type="eggNOG" id="KOG1205">
    <property type="taxonomic scope" value="Eukaryota"/>
</dbReference>
<dbReference type="SUPFAM" id="SSF51735">
    <property type="entry name" value="NAD(P)-binding Rossmann-fold domains"/>
    <property type="match status" value="1"/>
</dbReference>
<comment type="similarity">
    <text evidence="1 4">Belongs to the short-chain dehydrogenases/reductases (SDR) family.</text>
</comment>
<dbReference type="AlphaFoldDB" id="G8YHY6"/>
<evidence type="ECO:0000256" key="2">
    <source>
        <dbReference type="ARBA" id="ARBA00022857"/>
    </source>
</evidence>
<proteinExistence type="inferred from homology"/>
<keyword evidence="7" id="KW-1185">Reference proteome</keyword>
<evidence type="ECO:0000313" key="6">
    <source>
        <dbReference type="EMBL" id="CCE81038.1"/>
    </source>
</evidence>
<dbReference type="HOGENOM" id="CLU_010194_2_10_1"/>
<dbReference type="InterPro" id="IPR002347">
    <property type="entry name" value="SDR_fam"/>
</dbReference>
<dbReference type="Pfam" id="PF00106">
    <property type="entry name" value="adh_short"/>
    <property type="match status" value="1"/>
</dbReference>
<gene>
    <name evidence="6" type="primary">Piso0_003383</name>
    <name evidence="5" type="ORF">GNLVRS01_PISO0G11116g</name>
    <name evidence="6" type="ORF">GNLVRS01_PISO0H11117g</name>
</gene>
<dbReference type="InParanoid" id="G8YHY6"/>
<dbReference type="PANTHER" id="PTHR42901:SF1">
    <property type="entry name" value="ALCOHOL DEHYDROGENASE"/>
    <property type="match status" value="1"/>
</dbReference>
<reference evidence="6" key="1">
    <citation type="submission" date="2011-10" db="EMBL/GenBank/DDBJ databases">
        <authorList>
            <person name="Genoscope - CEA"/>
        </authorList>
    </citation>
    <scope>NUCLEOTIDE SEQUENCE</scope>
</reference>
<keyword evidence="2" id="KW-0521">NADP</keyword>
<keyword evidence="3" id="KW-0560">Oxidoreductase</keyword>
<accession>G8YHY6</accession>
<dbReference type="Gene3D" id="3.40.50.720">
    <property type="entry name" value="NAD(P)-binding Rossmann-like Domain"/>
    <property type="match status" value="1"/>
</dbReference>
<dbReference type="GO" id="GO:0016616">
    <property type="term" value="F:oxidoreductase activity, acting on the CH-OH group of donors, NAD or NADP as acceptor"/>
    <property type="evidence" value="ECO:0007669"/>
    <property type="project" value="UniProtKB-ARBA"/>
</dbReference>
<dbReference type="PRINTS" id="PR00081">
    <property type="entry name" value="GDHRDH"/>
</dbReference>
<dbReference type="PROSITE" id="PS00061">
    <property type="entry name" value="ADH_SHORT"/>
    <property type="match status" value="1"/>
</dbReference>
<evidence type="ECO:0000256" key="1">
    <source>
        <dbReference type="ARBA" id="ARBA00006484"/>
    </source>
</evidence>
<evidence type="ECO:0000256" key="3">
    <source>
        <dbReference type="ARBA" id="ARBA00023002"/>
    </source>
</evidence>
<evidence type="ECO:0000313" key="7">
    <source>
        <dbReference type="Proteomes" id="UP000005222"/>
    </source>
</evidence>
<name>G8YHY6_PICSO</name>
<evidence type="ECO:0000256" key="4">
    <source>
        <dbReference type="RuleBase" id="RU000363"/>
    </source>
</evidence>
<organism evidence="6 7">
    <name type="scientific">Pichia sorbitophila (strain ATCC MYA-4447 / BCRC 22081 / CBS 7064 / NBRC 10061 / NRRL Y-12695)</name>
    <name type="common">Hybrid yeast</name>
    <dbReference type="NCBI Taxonomy" id="559304"/>
    <lineage>
        <taxon>Eukaryota</taxon>
        <taxon>Fungi</taxon>
        <taxon>Dikarya</taxon>
        <taxon>Ascomycota</taxon>
        <taxon>Saccharomycotina</taxon>
        <taxon>Pichiomycetes</taxon>
        <taxon>Debaryomycetaceae</taxon>
        <taxon>Millerozyma</taxon>
    </lineage>
</organism>
<dbReference type="EMBL" id="FO082052">
    <property type="protein sequence ID" value="CCE81038.1"/>
    <property type="molecule type" value="Genomic_DNA"/>
</dbReference>
<dbReference type="Proteomes" id="UP000005222">
    <property type="component" value="Chromosome G"/>
</dbReference>
<dbReference type="InterPro" id="IPR036291">
    <property type="entry name" value="NAD(P)-bd_dom_sf"/>
</dbReference>